<dbReference type="InterPro" id="IPR034794">
    <property type="entry name" value="PTBPH1/PTBPH2_RRM3"/>
</dbReference>
<comment type="caution">
    <text evidence="11">The sequence shown here is derived from an EMBL/GenBank/DDBJ whole genome shotgun (WGS) entry which is preliminary data.</text>
</comment>
<dbReference type="GO" id="GO:0000381">
    <property type="term" value="P:regulation of alternative mRNA splicing, via spliceosome"/>
    <property type="evidence" value="ECO:0007669"/>
    <property type="project" value="UniProtKB-ARBA"/>
</dbReference>
<keyword evidence="5" id="KW-0007">Acetylation</keyword>
<evidence type="ECO:0000256" key="6">
    <source>
        <dbReference type="ARBA" id="ARBA00023242"/>
    </source>
</evidence>
<dbReference type="InterPro" id="IPR035979">
    <property type="entry name" value="RBD_domain_sf"/>
</dbReference>
<reference evidence="11" key="1">
    <citation type="submission" date="2023-05" db="EMBL/GenBank/DDBJ databases">
        <title>Nepenthes gracilis genome sequencing.</title>
        <authorList>
            <person name="Fukushima K."/>
        </authorList>
    </citation>
    <scope>NUCLEOTIDE SEQUENCE</scope>
    <source>
        <strain evidence="11">SING2019-196</strain>
    </source>
</reference>
<dbReference type="Proteomes" id="UP001279734">
    <property type="component" value="Unassembled WGS sequence"/>
</dbReference>
<dbReference type="InterPro" id="IPR034792">
    <property type="entry name" value="PTBPH1/PTBPH2_RRM1"/>
</dbReference>
<dbReference type="FunFam" id="3.30.70.330:FF:000260">
    <property type="entry name" value="Polypyrimidine tract-binding protein homolog 2"/>
    <property type="match status" value="1"/>
</dbReference>
<keyword evidence="4 8" id="KW-0694">RNA-binding</keyword>
<keyword evidence="12" id="KW-1185">Reference proteome</keyword>
<dbReference type="GO" id="GO:0009845">
    <property type="term" value="P:seed germination"/>
    <property type="evidence" value="ECO:0007669"/>
    <property type="project" value="UniProtKB-ARBA"/>
</dbReference>
<dbReference type="CDD" id="cd12686">
    <property type="entry name" value="RRM1_PTBPH1_PTBPH2"/>
    <property type="match status" value="1"/>
</dbReference>
<dbReference type="InterPro" id="IPR000504">
    <property type="entry name" value="RRM_dom"/>
</dbReference>
<comment type="function">
    <text evidence="7">Plays a role in pre-mRNA splicing. Binds to the polypyrimidine tract of introns. May promote the binding of U2 snRNP to pre-mRNA.</text>
</comment>
<dbReference type="CDD" id="cd12690">
    <property type="entry name" value="RRM3_PTBPH1_PTBPH2"/>
    <property type="match status" value="1"/>
</dbReference>
<evidence type="ECO:0000256" key="1">
    <source>
        <dbReference type="ARBA" id="ARBA00004123"/>
    </source>
</evidence>
<dbReference type="InterPro" id="IPR034793">
    <property type="entry name" value="PTBPH1/PTBPH2_RRM2"/>
</dbReference>
<evidence type="ECO:0000256" key="4">
    <source>
        <dbReference type="ARBA" id="ARBA00022884"/>
    </source>
</evidence>
<evidence type="ECO:0000256" key="5">
    <source>
        <dbReference type="ARBA" id="ARBA00022990"/>
    </source>
</evidence>
<keyword evidence="3" id="KW-0677">Repeat</keyword>
<dbReference type="GO" id="GO:0003729">
    <property type="term" value="F:mRNA binding"/>
    <property type="evidence" value="ECO:0007669"/>
    <property type="project" value="UniProtKB-ARBA"/>
</dbReference>
<gene>
    <name evidence="11" type="ORF">Nepgr_020203</name>
</gene>
<dbReference type="GO" id="GO:0005634">
    <property type="term" value="C:nucleus"/>
    <property type="evidence" value="ECO:0007669"/>
    <property type="project" value="UniProtKB-SubCell"/>
</dbReference>
<feature type="compositionally biased region" description="Low complexity" evidence="9">
    <location>
        <begin position="453"/>
        <end position="465"/>
    </location>
</feature>
<dbReference type="EMBL" id="BSYO01000019">
    <property type="protein sequence ID" value="GMH18362.1"/>
    <property type="molecule type" value="Genomic_DNA"/>
</dbReference>
<keyword evidence="6" id="KW-0539">Nucleus</keyword>
<evidence type="ECO:0000256" key="8">
    <source>
        <dbReference type="PROSITE-ProRule" id="PRU00176"/>
    </source>
</evidence>
<dbReference type="GO" id="GO:0000932">
    <property type="term" value="C:P-body"/>
    <property type="evidence" value="ECO:0007669"/>
    <property type="project" value="UniProtKB-ARBA"/>
</dbReference>
<evidence type="ECO:0000256" key="3">
    <source>
        <dbReference type="ARBA" id="ARBA00022737"/>
    </source>
</evidence>
<protein>
    <recommendedName>
        <fullName evidence="10">RRM domain-containing protein</fullName>
    </recommendedName>
</protein>
<dbReference type="FunFam" id="3.30.70.330:FF:000324">
    <property type="entry name" value="Polypyrimidine tract-binding protein-like 2"/>
    <property type="match status" value="2"/>
</dbReference>
<dbReference type="AlphaFoldDB" id="A0AAD3SXQ1"/>
<dbReference type="SUPFAM" id="SSF54928">
    <property type="entry name" value="RNA-binding domain, RBD"/>
    <property type="match status" value="3"/>
</dbReference>
<dbReference type="Pfam" id="PF00076">
    <property type="entry name" value="RRM_1"/>
    <property type="match status" value="1"/>
</dbReference>
<evidence type="ECO:0000259" key="10">
    <source>
        <dbReference type="PROSITE" id="PS50102"/>
    </source>
</evidence>
<evidence type="ECO:0000256" key="7">
    <source>
        <dbReference type="ARBA" id="ARBA00056336"/>
    </source>
</evidence>
<evidence type="ECO:0000313" key="11">
    <source>
        <dbReference type="EMBL" id="GMH18362.1"/>
    </source>
</evidence>
<dbReference type="PROSITE" id="PS50102">
    <property type="entry name" value="RRM"/>
    <property type="match status" value="1"/>
</dbReference>
<comment type="subcellular location">
    <subcellularLocation>
        <location evidence="1">Nucleus</location>
    </subcellularLocation>
</comment>
<dbReference type="GO" id="GO:0006397">
    <property type="term" value="P:mRNA processing"/>
    <property type="evidence" value="ECO:0007669"/>
    <property type="project" value="UniProtKB-KW"/>
</dbReference>
<feature type="region of interest" description="Disordered" evidence="9">
    <location>
        <begin position="453"/>
        <end position="475"/>
    </location>
</feature>
<proteinExistence type="predicted"/>
<dbReference type="CDD" id="cd12691">
    <property type="entry name" value="RRM2_PTBPH1_PTBPH2"/>
    <property type="match status" value="1"/>
</dbReference>
<dbReference type="InterPro" id="IPR012677">
    <property type="entry name" value="Nucleotide-bd_a/b_plait_sf"/>
</dbReference>
<keyword evidence="2" id="KW-0507">mRNA processing</keyword>
<dbReference type="Pfam" id="PF13893">
    <property type="entry name" value="RRM_5"/>
    <property type="match status" value="1"/>
</dbReference>
<dbReference type="PANTHER" id="PTHR15592">
    <property type="entry name" value="MATRIN 3/NUCLEAR PROTEIN 220-RELATED"/>
    <property type="match status" value="1"/>
</dbReference>
<dbReference type="Pfam" id="PF11835">
    <property type="entry name" value="RRM_8"/>
    <property type="match status" value="1"/>
</dbReference>
<evidence type="ECO:0000313" key="12">
    <source>
        <dbReference type="Proteomes" id="UP001279734"/>
    </source>
</evidence>
<feature type="domain" description="RRM" evidence="10">
    <location>
        <begin position="58"/>
        <end position="136"/>
    </location>
</feature>
<dbReference type="SMART" id="SM00360">
    <property type="entry name" value="RRM"/>
    <property type="match status" value="2"/>
</dbReference>
<dbReference type="InterPro" id="IPR021790">
    <property type="entry name" value="PTBP1-like_RRM2"/>
</dbReference>
<evidence type="ECO:0000256" key="9">
    <source>
        <dbReference type="SAM" id="MobiDB-lite"/>
    </source>
</evidence>
<dbReference type="GO" id="GO:0006417">
    <property type="term" value="P:regulation of translation"/>
    <property type="evidence" value="ECO:0007669"/>
    <property type="project" value="UniProtKB-ARBA"/>
</dbReference>
<evidence type="ECO:0000256" key="2">
    <source>
        <dbReference type="ARBA" id="ARBA00022664"/>
    </source>
</evidence>
<name>A0AAD3SXQ1_NEPGR</name>
<dbReference type="Gene3D" id="3.30.70.330">
    <property type="match status" value="3"/>
</dbReference>
<organism evidence="11 12">
    <name type="scientific">Nepenthes gracilis</name>
    <name type="common">Slender pitcher plant</name>
    <dbReference type="NCBI Taxonomy" id="150966"/>
    <lineage>
        <taxon>Eukaryota</taxon>
        <taxon>Viridiplantae</taxon>
        <taxon>Streptophyta</taxon>
        <taxon>Embryophyta</taxon>
        <taxon>Tracheophyta</taxon>
        <taxon>Spermatophyta</taxon>
        <taxon>Magnoliopsida</taxon>
        <taxon>eudicotyledons</taxon>
        <taxon>Gunneridae</taxon>
        <taxon>Pentapetalae</taxon>
        <taxon>Caryophyllales</taxon>
        <taxon>Nepenthaceae</taxon>
        <taxon>Nepenthes</taxon>
    </lineage>
</organism>
<sequence length="492" mass="53809">MANMLNKIEVSLLFLPTVNRKIDQQLGLLDSFLGVGLRFAMASVSSQPQFRYTQPPSKVLHLRNLPWECTEEELIELGKPFGEVVNTKCNVGANKNQAFIEFADVNQAIAMISYYVSSAEPAQIRGKSVYLQYSNRHEIVNNKTSADTAGNVLLVTIEGNEARQVSIDILHLVFSAFGFVHKITTFEKTAGFQALIQFSDTETASSAKNALDGRSIPRYLLPEHVGPCALRITYSAHTDLSVKFQSHRSRDYTNPYLSVVPSAMDASGQFGISLDGRKSEPESNVLLASIENMQYVVTLDVLHMVFSAFGPVQKIAMFDKNGGVQALVQYPDVQTAVVAKEALEGHCIYDGGFCKLHLSYSRHTDLSIKVNDGRSRDYTIPNTVMLGAPPSIIEQQLPTPPPTATTPAQYSAVQYAPASEGYAGIQATARWTAAAAAAPLQPMAMQMHHYPHMPQGAAPPAAMPQSSVPHEPGPGMMHFQDPRQAAMPHYGR</sequence>
<accession>A0AAD3SXQ1</accession>